<evidence type="ECO:0008006" key="4">
    <source>
        <dbReference type="Google" id="ProtNLM"/>
    </source>
</evidence>
<accession>A0AAU1U903</accession>
<evidence type="ECO:0000313" key="3">
    <source>
        <dbReference type="EMBL" id="WTS14037.1"/>
    </source>
</evidence>
<evidence type="ECO:0000256" key="2">
    <source>
        <dbReference type="SAM" id="SignalP"/>
    </source>
</evidence>
<feature type="compositionally biased region" description="Polar residues" evidence="1">
    <location>
        <begin position="140"/>
        <end position="151"/>
    </location>
</feature>
<feature type="signal peptide" evidence="2">
    <location>
        <begin position="1"/>
        <end position="24"/>
    </location>
</feature>
<dbReference type="AlphaFoldDB" id="A0AAU1U903"/>
<feature type="region of interest" description="Disordered" evidence="1">
    <location>
        <begin position="132"/>
        <end position="161"/>
    </location>
</feature>
<evidence type="ECO:0000256" key="1">
    <source>
        <dbReference type="SAM" id="MobiDB-lite"/>
    </source>
</evidence>
<keyword evidence="2" id="KW-0732">Signal</keyword>
<reference evidence="3" key="1">
    <citation type="submission" date="2022-10" db="EMBL/GenBank/DDBJ databases">
        <title>The complete genomes of actinobacterial strains from the NBC collection.</title>
        <authorList>
            <person name="Joergensen T.S."/>
            <person name="Alvarez Arevalo M."/>
            <person name="Sterndorff E.B."/>
            <person name="Faurdal D."/>
            <person name="Vuksanovic O."/>
            <person name="Mourched A.-S."/>
            <person name="Charusanti P."/>
            <person name="Shaw S."/>
            <person name="Blin K."/>
            <person name="Weber T."/>
        </authorList>
    </citation>
    <scope>NUCLEOTIDE SEQUENCE</scope>
    <source>
        <strain evidence="3">NBC_00119</strain>
    </source>
</reference>
<dbReference type="EMBL" id="CP108195">
    <property type="protein sequence ID" value="WTS14037.1"/>
    <property type="molecule type" value="Genomic_DNA"/>
</dbReference>
<name>A0AAU1U903_9ACTN</name>
<protein>
    <recommendedName>
        <fullName evidence="4">DUF11 domain-containing protein</fullName>
    </recommendedName>
</protein>
<sequence>MSALGTVVGLGVALPFALAAPAHAQSNLSVAKSHEGNFARGGQGVYTITLKATGATGLLDVTDNLPTGVRATALGGLLAQFCDITNGGTTVHCGDGLNFIGALTAPLDVTVSIAADAPCSVSNTVTVIETETEEQGGETFTHSASDPTTITGGDCDGGGGGGGGGGSILPINLNGVIPMFNNITTNSNINSPGASNNSHQNFGLNAP</sequence>
<proteinExistence type="predicted"/>
<feature type="chain" id="PRO_5043614497" description="DUF11 domain-containing protein" evidence="2">
    <location>
        <begin position="25"/>
        <end position="207"/>
    </location>
</feature>
<gene>
    <name evidence="3" type="ORF">OHU69_25110</name>
</gene>
<organism evidence="3">
    <name type="scientific">Streptomyces sp. NBC_00119</name>
    <dbReference type="NCBI Taxonomy" id="2975659"/>
    <lineage>
        <taxon>Bacteria</taxon>
        <taxon>Bacillati</taxon>
        <taxon>Actinomycetota</taxon>
        <taxon>Actinomycetes</taxon>
        <taxon>Kitasatosporales</taxon>
        <taxon>Streptomycetaceae</taxon>
        <taxon>Streptomyces</taxon>
    </lineage>
</organism>